<evidence type="ECO:0000259" key="1">
    <source>
        <dbReference type="Pfam" id="PF06114"/>
    </source>
</evidence>
<dbReference type="AlphaFoldDB" id="A0A3R8XXX9"/>
<dbReference type="Proteomes" id="UP000272833">
    <property type="component" value="Unassembled WGS sequence"/>
</dbReference>
<organism evidence="2 3">
    <name type="scientific">Ectopseudomonas oleovorans</name>
    <name type="common">Pseudomonas oleovorans</name>
    <dbReference type="NCBI Taxonomy" id="301"/>
    <lineage>
        <taxon>Bacteria</taxon>
        <taxon>Pseudomonadati</taxon>
        <taxon>Pseudomonadota</taxon>
        <taxon>Gammaproteobacteria</taxon>
        <taxon>Pseudomonadales</taxon>
        <taxon>Pseudomonadaceae</taxon>
        <taxon>Ectopseudomonas</taxon>
    </lineage>
</organism>
<protein>
    <submittedName>
        <fullName evidence="2">ImmA/IrrE family metallo-endopeptidase</fullName>
    </submittedName>
</protein>
<evidence type="ECO:0000313" key="2">
    <source>
        <dbReference type="EMBL" id="RRW25507.1"/>
    </source>
</evidence>
<dbReference type="InterPro" id="IPR010359">
    <property type="entry name" value="IrrE_HExxH"/>
</dbReference>
<accession>A0A3R8XXX9</accession>
<dbReference type="RefSeq" id="WP_125875253.1">
    <property type="nucleotide sequence ID" value="NZ_RHRS01000122.1"/>
</dbReference>
<name>A0A3R8XXX9_ECTOL</name>
<feature type="domain" description="IrrE N-terminal-like" evidence="1">
    <location>
        <begin position="147"/>
        <end position="244"/>
    </location>
</feature>
<reference evidence="2 3" key="1">
    <citation type="submission" date="2018-10" db="EMBL/GenBank/DDBJ databases">
        <title>Transmission dynamics of multidrug resistant bacteria on intensive care unit surfaces.</title>
        <authorList>
            <person name="D'Souza A.W."/>
            <person name="Potter R.F."/>
            <person name="Wallace M."/>
            <person name="Shupe A."/>
            <person name="Patel S."/>
            <person name="Sun S."/>
            <person name="Gul D."/>
            <person name="Kwon J.H."/>
            <person name="Andleeb S."/>
            <person name="Burnham C.-A.D."/>
            <person name="Dantas G."/>
        </authorList>
    </citation>
    <scope>NUCLEOTIDE SEQUENCE [LARGE SCALE GENOMIC DNA]</scope>
    <source>
        <strain evidence="2 3">PO_271</strain>
    </source>
</reference>
<gene>
    <name evidence="2" type="ORF">EGJ44_22560</name>
</gene>
<sequence length="346" mass="38107">MHDAKTPITVKSAFESLQAAGYPRAYVTKLLPDWWDNSLLKTSSGVFQFALILKQRLGLEVNFGQDGVLAIEPGAARANFKHRADTRVDELNVAAGLGIALARLAIFAARRPYRELPAESSEIYRLVRERSGRATVDYEGLLDLCWAHGIPVLFLKEMPRNTKRMTGMAVMVNGRPAILLGYNHAQHSKQLFVLAHELAHILCGHVQDNGVLIDEDIADVREGLEGGAQIRRDDQEREADTFALGLIRNDQMTIMRQIPRQGSAAVLASAAMKLSQDTGVDPGHLILSYAKEHDDWIGAIQALNFIEQPVGAIELLRQRFLANTVSDAISEESAEHLLSMQGIGGK</sequence>
<proteinExistence type="predicted"/>
<dbReference type="Pfam" id="PF06114">
    <property type="entry name" value="Peptidase_M78"/>
    <property type="match status" value="1"/>
</dbReference>
<dbReference type="EMBL" id="RHRS01000122">
    <property type="protein sequence ID" value="RRW25507.1"/>
    <property type="molecule type" value="Genomic_DNA"/>
</dbReference>
<comment type="caution">
    <text evidence="2">The sequence shown here is derived from an EMBL/GenBank/DDBJ whole genome shotgun (WGS) entry which is preliminary data.</text>
</comment>
<evidence type="ECO:0000313" key="3">
    <source>
        <dbReference type="Proteomes" id="UP000272833"/>
    </source>
</evidence>
<dbReference type="Gene3D" id="1.10.10.2910">
    <property type="match status" value="1"/>
</dbReference>